<gene>
    <name evidence="3" type="ORF">M011DRAFT_413696</name>
</gene>
<feature type="transmembrane region" description="Helical" evidence="1">
    <location>
        <begin position="212"/>
        <end position="235"/>
    </location>
</feature>
<feature type="transmembrane region" description="Helical" evidence="1">
    <location>
        <begin position="176"/>
        <end position="200"/>
    </location>
</feature>
<evidence type="ECO:0000313" key="3">
    <source>
        <dbReference type="EMBL" id="KAF2741880.1"/>
    </source>
</evidence>
<reference evidence="3" key="1">
    <citation type="journal article" date="2020" name="Stud. Mycol.">
        <title>101 Dothideomycetes genomes: a test case for predicting lifestyles and emergence of pathogens.</title>
        <authorList>
            <person name="Haridas S."/>
            <person name="Albert R."/>
            <person name="Binder M."/>
            <person name="Bloem J."/>
            <person name="Labutti K."/>
            <person name="Salamov A."/>
            <person name="Andreopoulos B."/>
            <person name="Baker S."/>
            <person name="Barry K."/>
            <person name="Bills G."/>
            <person name="Bluhm B."/>
            <person name="Cannon C."/>
            <person name="Castanera R."/>
            <person name="Culley D."/>
            <person name="Daum C."/>
            <person name="Ezra D."/>
            <person name="Gonzalez J."/>
            <person name="Henrissat B."/>
            <person name="Kuo A."/>
            <person name="Liang C."/>
            <person name="Lipzen A."/>
            <person name="Lutzoni F."/>
            <person name="Magnuson J."/>
            <person name="Mondo S."/>
            <person name="Nolan M."/>
            <person name="Ohm R."/>
            <person name="Pangilinan J."/>
            <person name="Park H.-J."/>
            <person name="Ramirez L."/>
            <person name="Alfaro M."/>
            <person name="Sun H."/>
            <person name="Tritt A."/>
            <person name="Yoshinaga Y."/>
            <person name="Zwiers L.-H."/>
            <person name="Turgeon B."/>
            <person name="Goodwin S."/>
            <person name="Spatafora J."/>
            <person name="Crous P."/>
            <person name="Grigoriev I."/>
        </authorList>
    </citation>
    <scope>NUCLEOTIDE SEQUENCE</scope>
    <source>
        <strain evidence="3">CBS 119925</strain>
    </source>
</reference>
<feature type="transmembrane region" description="Helical" evidence="1">
    <location>
        <begin position="100"/>
        <end position="123"/>
    </location>
</feature>
<organism evidence="3 4">
    <name type="scientific">Sporormia fimetaria CBS 119925</name>
    <dbReference type="NCBI Taxonomy" id="1340428"/>
    <lineage>
        <taxon>Eukaryota</taxon>
        <taxon>Fungi</taxon>
        <taxon>Dikarya</taxon>
        <taxon>Ascomycota</taxon>
        <taxon>Pezizomycotina</taxon>
        <taxon>Dothideomycetes</taxon>
        <taxon>Pleosporomycetidae</taxon>
        <taxon>Pleosporales</taxon>
        <taxon>Sporormiaceae</taxon>
        <taxon>Sporormia</taxon>
    </lineage>
</organism>
<keyword evidence="1" id="KW-1133">Transmembrane helix</keyword>
<evidence type="ECO:0000259" key="2">
    <source>
        <dbReference type="Pfam" id="PF20684"/>
    </source>
</evidence>
<keyword evidence="1" id="KW-0812">Transmembrane</keyword>
<dbReference type="OrthoDB" id="3918601at2759"/>
<evidence type="ECO:0000313" key="4">
    <source>
        <dbReference type="Proteomes" id="UP000799440"/>
    </source>
</evidence>
<dbReference type="InterPro" id="IPR049326">
    <property type="entry name" value="Rhodopsin_dom_fungi"/>
</dbReference>
<feature type="transmembrane region" description="Helical" evidence="1">
    <location>
        <begin position="135"/>
        <end position="156"/>
    </location>
</feature>
<proteinExistence type="predicted"/>
<dbReference type="PANTHER" id="PTHR38794">
    <property type="entry name" value="INTEGRAL MEMBRANE PROTEIN"/>
    <property type="match status" value="1"/>
</dbReference>
<keyword evidence="1" id="KW-0472">Membrane</keyword>
<accession>A0A6A6UWW6</accession>
<feature type="transmembrane region" description="Helical" evidence="1">
    <location>
        <begin position="28"/>
        <end position="46"/>
    </location>
</feature>
<name>A0A6A6UWW6_9PLEO</name>
<dbReference type="EMBL" id="MU006621">
    <property type="protein sequence ID" value="KAF2741880.1"/>
    <property type="molecule type" value="Genomic_DNA"/>
</dbReference>
<dbReference type="PANTHER" id="PTHR38794:SF1">
    <property type="entry name" value="INTEGRAL MEMBRANE PROTEIN"/>
    <property type="match status" value="1"/>
</dbReference>
<keyword evidence="4" id="KW-1185">Reference proteome</keyword>
<feature type="domain" description="Rhodopsin" evidence="2">
    <location>
        <begin position="43"/>
        <end position="274"/>
    </location>
</feature>
<feature type="transmembrane region" description="Helical" evidence="1">
    <location>
        <begin position="247"/>
        <end position="270"/>
    </location>
</feature>
<dbReference type="AlphaFoldDB" id="A0A6A6UWW6"/>
<dbReference type="Pfam" id="PF20684">
    <property type="entry name" value="Fung_rhodopsin"/>
    <property type="match status" value="1"/>
</dbReference>
<feature type="non-terminal residue" evidence="3">
    <location>
        <position position="291"/>
    </location>
</feature>
<sequence>MWVPSAASLAPRTDSTTFYDKSTTIQNVTWVLTGVFVVMFFAREFIKYVVLRRLGGDDLLILFATICAVGLSATTLLLASEGLGVLQRLTVSNAATLMKGFYASDFLYIATLCFTKLSLVVYFHNIIVQRPLRRAVLGLGIFTLVWGVASLAAVAFQCELPSPWRIMTLNCYNKGFFWIVFCIIDMTTDVSIIMLSVNLVAYLHVKLSEKVVVVACFAPRILVIGAALARLIYLYPITPHSNPQYNLWVPTICAQVQVCLSISTACIPYVKPFFGKVGSGSWRTSELRRNG</sequence>
<feature type="transmembrane region" description="Helical" evidence="1">
    <location>
        <begin position="58"/>
        <end position="80"/>
    </location>
</feature>
<evidence type="ECO:0000256" key="1">
    <source>
        <dbReference type="SAM" id="Phobius"/>
    </source>
</evidence>
<dbReference type="Proteomes" id="UP000799440">
    <property type="component" value="Unassembled WGS sequence"/>
</dbReference>
<protein>
    <recommendedName>
        <fullName evidence="2">Rhodopsin domain-containing protein</fullName>
    </recommendedName>
</protein>